<comment type="caution">
    <text evidence="1">The sequence shown here is derived from an EMBL/GenBank/DDBJ whole genome shotgun (WGS) entry which is preliminary data.</text>
</comment>
<dbReference type="EMBL" id="CM042034">
    <property type="protein sequence ID" value="KAI3763314.1"/>
    <property type="molecule type" value="Genomic_DNA"/>
</dbReference>
<proteinExistence type="predicted"/>
<reference evidence="2" key="1">
    <citation type="journal article" date="2022" name="Mol. Ecol. Resour.">
        <title>The genomes of chicory, endive, great burdock and yacon provide insights into Asteraceae palaeo-polyploidization history and plant inulin production.</title>
        <authorList>
            <person name="Fan W."/>
            <person name="Wang S."/>
            <person name="Wang H."/>
            <person name="Wang A."/>
            <person name="Jiang F."/>
            <person name="Liu H."/>
            <person name="Zhao H."/>
            <person name="Xu D."/>
            <person name="Zhang Y."/>
        </authorList>
    </citation>
    <scope>NUCLEOTIDE SEQUENCE [LARGE SCALE GENOMIC DNA]</scope>
    <source>
        <strain evidence="2">cv. Yunnan</strain>
    </source>
</reference>
<sequence length="668" mass="75232">MTQSQTSKPVDPFQGKSILSLHPRTFRDPKVSLKSNDLDAIHQHMTSMALQNPEKHFEEAKLIIDGGSEFLNTKENSEPNMKENENPQKNRPALARKRAKFSMKPDSSQPSKILEPTFQMDQLHGPEEFFAAYEKFENTIKELKRQRGEDPNEPKIPTTARQRRPEIPRRKISYQHHVYSSQPENDTFLSQETLQDTTESQPIHNSQHESITPNCQSKEKEVAVSATKAEDRVNKLFDDLMSSDIANLDGNEAMSYLKDRLKIKPVALNDLQLLDFHDIPTVNLFSSVDLIKDQNILLDSCSLSYNLEENTPGKQKKLSDKPFNPLSSPTPSRSPFLAISTFGKILSKSIEIESNDPFSAHAIDFPTTISEIISGPSTHASKDKRFPVSASEDKEIPVSASKDKNLPVSASKDNNFPVSASKDNLSELVISMEDHEQRHSMKEMDEDIQGNFTRPALNTMDFDNMQTEDRLEKATSPTKHNLNVEDVTDNLHAEQDTGENVEDATEKVLSSSPPKEKVEITTIRESESNCFHSAQTDDGSINVPDTSLPVQNPDIVPEQQNEERPKTSMDNKKKTRASKMNLKKKRHSLAGGGSSWTTGVRKSSRIKSKPLEYWRGERLLYARVHNSLPTVVGVKYISPTDKNGKPGFKVESFVADEYKDLVELISLH</sequence>
<organism evidence="1 2">
    <name type="scientific">Smallanthus sonchifolius</name>
    <dbReference type="NCBI Taxonomy" id="185202"/>
    <lineage>
        <taxon>Eukaryota</taxon>
        <taxon>Viridiplantae</taxon>
        <taxon>Streptophyta</taxon>
        <taxon>Embryophyta</taxon>
        <taxon>Tracheophyta</taxon>
        <taxon>Spermatophyta</taxon>
        <taxon>Magnoliopsida</taxon>
        <taxon>eudicotyledons</taxon>
        <taxon>Gunneridae</taxon>
        <taxon>Pentapetalae</taxon>
        <taxon>asterids</taxon>
        <taxon>campanulids</taxon>
        <taxon>Asterales</taxon>
        <taxon>Asteraceae</taxon>
        <taxon>Asteroideae</taxon>
        <taxon>Heliantheae alliance</taxon>
        <taxon>Millerieae</taxon>
        <taxon>Smallanthus</taxon>
    </lineage>
</organism>
<reference evidence="1 2" key="2">
    <citation type="journal article" date="2022" name="Mol. Ecol. Resour.">
        <title>The genomes of chicory, endive, great burdock and yacon provide insights into Asteraceae paleo-polyploidization history and plant inulin production.</title>
        <authorList>
            <person name="Fan W."/>
            <person name="Wang S."/>
            <person name="Wang H."/>
            <person name="Wang A."/>
            <person name="Jiang F."/>
            <person name="Liu H."/>
            <person name="Zhao H."/>
            <person name="Xu D."/>
            <person name="Zhang Y."/>
        </authorList>
    </citation>
    <scope>NUCLEOTIDE SEQUENCE [LARGE SCALE GENOMIC DNA]</scope>
    <source>
        <strain evidence="2">cv. Yunnan</strain>
        <tissue evidence="1">Leaves</tissue>
    </source>
</reference>
<gene>
    <name evidence="1" type="ORF">L1987_53768</name>
</gene>
<accession>A0ACB9EW96</accession>
<dbReference type="Proteomes" id="UP001056120">
    <property type="component" value="Linkage Group LG17"/>
</dbReference>
<evidence type="ECO:0000313" key="2">
    <source>
        <dbReference type="Proteomes" id="UP001056120"/>
    </source>
</evidence>
<evidence type="ECO:0000313" key="1">
    <source>
        <dbReference type="EMBL" id="KAI3763314.1"/>
    </source>
</evidence>
<protein>
    <submittedName>
        <fullName evidence="1">Uncharacterized protein</fullName>
    </submittedName>
</protein>
<keyword evidence="2" id="KW-1185">Reference proteome</keyword>
<name>A0ACB9EW96_9ASTR</name>